<keyword evidence="4" id="KW-0067">ATP-binding</keyword>
<evidence type="ECO:0000313" key="5">
    <source>
        <dbReference type="Proteomes" id="UP000224567"/>
    </source>
</evidence>
<name>A0A2G2W8X2_CAPBA</name>
<comment type="caution">
    <text evidence="4">The sequence shown here is derived from an EMBL/GenBank/DDBJ whole genome shotgun (WGS) entry which is preliminary data.</text>
</comment>
<feature type="domain" description="DNA2/NAM7 helicase helicase" evidence="2">
    <location>
        <begin position="25"/>
        <end position="93"/>
    </location>
</feature>
<evidence type="ECO:0000256" key="1">
    <source>
        <dbReference type="SAM" id="MobiDB-lite"/>
    </source>
</evidence>
<dbReference type="STRING" id="33114.A0A2G2W8X2"/>
<dbReference type="Pfam" id="PF13087">
    <property type="entry name" value="AAA_12"/>
    <property type="match status" value="1"/>
</dbReference>
<dbReference type="PANTHER" id="PTHR10887:SF538">
    <property type="entry name" value="HELICASE MAGATAMA 3-RELATED"/>
    <property type="match status" value="1"/>
</dbReference>
<dbReference type="EMBL" id="MLFT02000008">
    <property type="protein sequence ID" value="PHT41639.1"/>
    <property type="molecule type" value="Genomic_DNA"/>
</dbReference>
<dbReference type="InterPro" id="IPR045055">
    <property type="entry name" value="DNA2/NAM7-like"/>
</dbReference>
<dbReference type="CDD" id="cd18042">
    <property type="entry name" value="DEXXQc_SETX"/>
    <property type="match status" value="1"/>
</dbReference>
<dbReference type="Pfam" id="PF13086">
    <property type="entry name" value="AAA_11"/>
    <property type="match status" value="2"/>
</dbReference>
<dbReference type="InterPro" id="IPR047187">
    <property type="entry name" value="SF1_C_Upf1"/>
</dbReference>
<evidence type="ECO:0000313" key="4">
    <source>
        <dbReference type="EMBL" id="PHT41639.1"/>
    </source>
</evidence>
<keyword evidence="4" id="KW-0547">Nucleotide-binding</keyword>
<dbReference type="OrthoDB" id="6513042at2759"/>
<feature type="domain" description="DNA2/NAM7 helicase helicase" evidence="2">
    <location>
        <begin position="109"/>
        <end position="155"/>
    </location>
</feature>
<organism evidence="4 5">
    <name type="scientific">Capsicum baccatum</name>
    <name type="common">Peruvian pepper</name>
    <dbReference type="NCBI Taxonomy" id="33114"/>
    <lineage>
        <taxon>Eukaryota</taxon>
        <taxon>Viridiplantae</taxon>
        <taxon>Streptophyta</taxon>
        <taxon>Embryophyta</taxon>
        <taxon>Tracheophyta</taxon>
        <taxon>Spermatophyta</taxon>
        <taxon>Magnoliopsida</taxon>
        <taxon>eudicotyledons</taxon>
        <taxon>Gunneridae</taxon>
        <taxon>Pentapetalae</taxon>
        <taxon>asterids</taxon>
        <taxon>lamiids</taxon>
        <taxon>Solanales</taxon>
        <taxon>Solanaceae</taxon>
        <taxon>Solanoideae</taxon>
        <taxon>Capsiceae</taxon>
        <taxon>Capsicum</taxon>
    </lineage>
</organism>
<dbReference type="SUPFAM" id="SSF52540">
    <property type="entry name" value="P-loop containing nucleoside triphosphate hydrolases"/>
    <property type="match status" value="1"/>
</dbReference>
<accession>A0A2G2W8X2</accession>
<feature type="domain" description="DNA2/NAM7 helicase-like C-terminal" evidence="3">
    <location>
        <begin position="177"/>
        <end position="371"/>
    </location>
</feature>
<gene>
    <name evidence="4" type="ORF">CQW23_20493</name>
</gene>
<dbReference type="InterPro" id="IPR041679">
    <property type="entry name" value="DNA2/NAM7-like_C"/>
</dbReference>
<reference evidence="5" key="2">
    <citation type="journal article" date="2017" name="J. Anim. Genet.">
        <title>Multiple reference genome sequences of hot pepper reveal the massive evolution of plant disease resistance genes by retroduplication.</title>
        <authorList>
            <person name="Kim S."/>
            <person name="Park J."/>
            <person name="Yeom S.-I."/>
            <person name="Kim Y.-M."/>
            <person name="Seo E."/>
            <person name="Kim K.-T."/>
            <person name="Kim M.-S."/>
            <person name="Lee J.M."/>
            <person name="Cheong K."/>
            <person name="Shin H.-S."/>
            <person name="Kim S.-B."/>
            <person name="Han K."/>
            <person name="Lee J."/>
            <person name="Park M."/>
            <person name="Lee H.-A."/>
            <person name="Lee H.-Y."/>
            <person name="Lee Y."/>
            <person name="Oh S."/>
            <person name="Lee J.H."/>
            <person name="Choi E."/>
            <person name="Choi E."/>
            <person name="Lee S.E."/>
            <person name="Jeon J."/>
            <person name="Kim H."/>
            <person name="Choi G."/>
            <person name="Song H."/>
            <person name="Lee J."/>
            <person name="Lee S.-C."/>
            <person name="Kwon J.-K."/>
            <person name="Lee H.-Y."/>
            <person name="Koo N."/>
            <person name="Hong Y."/>
            <person name="Kim R.W."/>
            <person name="Kang W.-H."/>
            <person name="Huh J.H."/>
            <person name="Kang B.-C."/>
            <person name="Yang T.-J."/>
            <person name="Lee Y.-H."/>
            <person name="Bennetzen J.L."/>
            <person name="Choi D."/>
        </authorList>
    </citation>
    <scope>NUCLEOTIDE SEQUENCE [LARGE SCALE GENOMIC DNA]</scope>
    <source>
        <strain evidence="5">cv. PBC81</strain>
    </source>
</reference>
<dbReference type="PANTHER" id="PTHR10887">
    <property type="entry name" value="DNA2/NAM7 HELICASE FAMILY"/>
    <property type="match status" value="1"/>
</dbReference>
<keyword evidence="4" id="KW-0347">Helicase</keyword>
<dbReference type="CDD" id="cd18808">
    <property type="entry name" value="SF1_C_Upf1"/>
    <property type="match status" value="1"/>
</dbReference>
<dbReference type="Gene3D" id="3.40.50.300">
    <property type="entry name" value="P-loop containing nucleotide triphosphate hydrolases"/>
    <property type="match status" value="2"/>
</dbReference>
<feature type="compositionally biased region" description="Acidic residues" evidence="1">
    <location>
        <begin position="444"/>
        <end position="461"/>
    </location>
</feature>
<feature type="region of interest" description="Disordered" evidence="1">
    <location>
        <begin position="435"/>
        <end position="461"/>
    </location>
</feature>
<dbReference type="InterPro" id="IPR027417">
    <property type="entry name" value="P-loop_NTPase"/>
</dbReference>
<dbReference type="AlphaFoldDB" id="A0A2G2W8X2"/>
<keyword evidence="4" id="KW-0378">Hydrolase</keyword>
<dbReference type="Proteomes" id="UP000224567">
    <property type="component" value="Unassembled WGS sequence"/>
</dbReference>
<evidence type="ECO:0000259" key="3">
    <source>
        <dbReference type="Pfam" id="PF13087"/>
    </source>
</evidence>
<evidence type="ECO:0000259" key="2">
    <source>
        <dbReference type="Pfam" id="PF13086"/>
    </source>
</evidence>
<keyword evidence="5" id="KW-1185">Reference proteome</keyword>
<dbReference type="GO" id="GO:0004386">
    <property type="term" value="F:helicase activity"/>
    <property type="evidence" value="ECO:0007669"/>
    <property type="project" value="UniProtKB-KW"/>
</dbReference>
<sequence>MPIDGDDGFFPTSGNELKPEVVNSSRKYRVRVLVCAPSNSALDEIVLRILNTGIRDENDRAYSPKIVRIGLKAHHSVQAVSMDYLVEQRLSGMDSQAGDRQKQGGPVKDKDSIRASILDEAVIVFSTLSFSASPVFTKLNRGFDVVIIDEAAQAVGDPVQLPATVISPIAGKFGYCVSLFERFQRAGYPVQMLKTQYRMHPEIRNFPSREFYEEALEDGPDVEEQTKRSWHEYRCFGPFCFFDIHEGKESQPSGSGSWQNVDEVEFVLAIYHKLVSRYPALKSSSRLAIISPYRHQVKLLRQKFRETFGVESDKVVDINTVDGFQGREKDVAIFSCVRSSKDKGIGFVADYRRMNVGITRARSSVLVVGSASTLRRDARWQNLVECAEQSNALYKVSKPYNEFFSQENLKLMEVEAHDKPEGPPEDMDIDVPIAAEAFQAAPPEENDWGGDAGDDGGYDED</sequence>
<proteinExistence type="predicted"/>
<dbReference type="InterPro" id="IPR041677">
    <property type="entry name" value="DNA2/NAM7_AAA_11"/>
</dbReference>
<reference evidence="4 5" key="1">
    <citation type="journal article" date="2017" name="Genome Biol.">
        <title>New reference genome sequences of hot pepper reveal the massive evolution of plant disease-resistance genes by retroduplication.</title>
        <authorList>
            <person name="Kim S."/>
            <person name="Park J."/>
            <person name="Yeom S.I."/>
            <person name="Kim Y.M."/>
            <person name="Seo E."/>
            <person name="Kim K.T."/>
            <person name="Kim M.S."/>
            <person name="Lee J.M."/>
            <person name="Cheong K."/>
            <person name="Shin H.S."/>
            <person name="Kim S.B."/>
            <person name="Han K."/>
            <person name="Lee J."/>
            <person name="Park M."/>
            <person name="Lee H.A."/>
            <person name="Lee H.Y."/>
            <person name="Lee Y."/>
            <person name="Oh S."/>
            <person name="Lee J.H."/>
            <person name="Choi E."/>
            <person name="Choi E."/>
            <person name="Lee S.E."/>
            <person name="Jeon J."/>
            <person name="Kim H."/>
            <person name="Choi G."/>
            <person name="Song H."/>
            <person name="Lee J."/>
            <person name="Lee S.C."/>
            <person name="Kwon J.K."/>
            <person name="Lee H.Y."/>
            <person name="Koo N."/>
            <person name="Hong Y."/>
            <person name="Kim R.W."/>
            <person name="Kang W.H."/>
            <person name="Huh J.H."/>
            <person name="Kang B.C."/>
            <person name="Yang T.J."/>
            <person name="Lee Y.H."/>
            <person name="Bennetzen J.L."/>
            <person name="Choi D."/>
        </authorList>
    </citation>
    <scope>NUCLEOTIDE SEQUENCE [LARGE SCALE GENOMIC DNA]</scope>
    <source>
        <strain evidence="5">cv. PBC81</strain>
    </source>
</reference>
<protein>
    <submittedName>
        <fullName evidence="4">Helicase MAGATAMA 3</fullName>
    </submittedName>
</protein>
<dbReference type="FunFam" id="3.40.50.300:FF:002371">
    <property type="entry name" value="Predicted protein"/>
    <property type="match status" value="1"/>
</dbReference>